<evidence type="ECO:0000313" key="2">
    <source>
        <dbReference type="Proteomes" id="UP000008394"/>
    </source>
</evidence>
<proteinExistence type="predicted"/>
<dbReference type="KEGG" id="bnm:BALAC2494_01941"/>
<protein>
    <submittedName>
        <fullName evidence="1">Uncharacterized protein</fullName>
    </submittedName>
</protein>
<dbReference type="AlphaFoldDB" id="A0A806FHR7"/>
<accession>A0A806FHR7</accession>
<gene>
    <name evidence="1" type="ORF">BALAC2494_01941</name>
</gene>
<reference evidence="1 2" key="1">
    <citation type="journal article" date="2011" name="J. Bacteriol.">
        <title>Genome Sequence of the Probiotic Strain Bifidobacterium animalis subsp. lactis CNCM I-2494.</title>
        <authorList>
            <person name="Chervaux C."/>
            <person name="Grimaldi C."/>
            <person name="Bolotin A."/>
            <person name="Quinquis B."/>
            <person name="Legrain-Raspaud S."/>
            <person name="van Hylckama Vlieg J.E."/>
            <person name="Denariaz G."/>
            <person name="Smokvina T."/>
        </authorList>
    </citation>
    <scope>NUCLEOTIDE SEQUENCE [LARGE SCALE GENOMIC DNA]</scope>
    <source>
        <strain evidence="1 2">CNCM I-2494</strain>
    </source>
</reference>
<evidence type="ECO:0000313" key="1">
    <source>
        <dbReference type="EMBL" id="AEK30545.1"/>
    </source>
</evidence>
<sequence length="90" mass="9665">MQRASTGSLLCIPETSRHIARPVGVNLIAVLCCGNKAEECAGIWNIYAHTAIQARLMDSWARVAELISPHGSFGADGVEWDGSLDKGEQI</sequence>
<dbReference type="EMBL" id="CP002915">
    <property type="protein sequence ID" value="AEK30545.1"/>
    <property type="molecule type" value="Genomic_DNA"/>
</dbReference>
<organism evidence="1 2">
    <name type="scientific">Bifidobacterium animalis subsp. lactis CNCM I-2494</name>
    <dbReference type="NCBI Taxonomy" id="1042403"/>
    <lineage>
        <taxon>Bacteria</taxon>
        <taxon>Bacillati</taxon>
        <taxon>Actinomycetota</taxon>
        <taxon>Actinomycetes</taxon>
        <taxon>Bifidobacteriales</taxon>
        <taxon>Bifidobacteriaceae</taxon>
        <taxon>Bifidobacterium</taxon>
    </lineage>
</organism>
<dbReference type="Proteomes" id="UP000008394">
    <property type="component" value="Chromosome"/>
</dbReference>
<name>A0A806FHR7_BIFAN</name>